<name>A0ABV7D4J3_9PROT</name>
<gene>
    <name evidence="2" type="ORF">ACFOKA_07000</name>
</gene>
<evidence type="ECO:0000256" key="1">
    <source>
        <dbReference type="SAM" id="SignalP"/>
    </source>
</evidence>
<evidence type="ECO:0000313" key="3">
    <source>
        <dbReference type="Proteomes" id="UP001595444"/>
    </source>
</evidence>
<feature type="signal peptide" evidence="1">
    <location>
        <begin position="1"/>
        <end position="20"/>
    </location>
</feature>
<comment type="caution">
    <text evidence="2">The sequence shown here is derived from an EMBL/GenBank/DDBJ whole genome shotgun (WGS) entry which is preliminary data.</text>
</comment>
<dbReference type="InterPro" id="IPR029071">
    <property type="entry name" value="Ubiquitin-like_domsf"/>
</dbReference>
<reference evidence="3" key="1">
    <citation type="journal article" date="2019" name="Int. J. Syst. Evol. Microbiol.">
        <title>The Global Catalogue of Microorganisms (GCM) 10K type strain sequencing project: providing services to taxonomists for standard genome sequencing and annotation.</title>
        <authorList>
            <consortium name="The Broad Institute Genomics Platform"/>
            <consortium name="The Broad Institute Genome Sequencing Center for Infectious Disease"/>
            <person name="Wu L."/>
            <person name="Ma J."/>
        </authorList>
    </citation>
    <scope>NUCLEOTIDE SEQUENCE [LARGE SCALE GENOMIC DNA]</scope>
    <source>
        <strain evidence="3">KCTC 62164</strain>
    </source>
</reference>
<dbReference type="SUPFAM" id="SSF54236">
    <property type="entry name" value="Ubiquitin-like"/>
    <property type="match status" value="1"/>
</dbReference>
<sequence length="102" mass="11362">MKKIILAAALVAIMAPAALAGDRVKVEYNDKIETFDVEGMKITSVCGLKKMVAEEFKLRVSAFDLVKNNQKLNEDKTLYADSVHSYDTLQVKEKSSFQCQGM</sequence>
<dbReference type="Proteomes" id="UP001595444">
    <property type="component" value="Unassembled WGS sequence"/>
</dbReference>
<keyword evidence="3" id="KW-1185">Reference proteome</keyword>
<dbReference type="CDD" id="cd17039">
    <property type="entry name" value="Ubl_ubiquitin_like"/>
    <property type="match status" value="1"/>
</dbReference>
<proteinExistence type="predicted"/>
<protein>
    <submittedName>
        <fullName evidence="2">Ubiquitin-like domain-containing protein</fullName>
    </submittedName>
</protein>
<feature type="chain" id="PRO_5047106079" evidence="1">
    <location>
        <begin position="21"/>
        <end position="102"/>
    </location>
</feature>
<keyword evidence="1" id="KW-0732">Signal</keyword>
<dbReference type="RefSeq" id="WP_194215118.1">
    <property type="nucleotide sequence ID" value="NZ_CP061205.1"/>
</dbReference>
<accession>A0ABV7D4J3</accession>
<organism evidence="2 3">
    <name type="scientific">Kordiimonas pumila</name>
    <dbReference type="NCBI Taxonomy" id="2161677"/>
    <lineage>
        <taxon>Bacteria</taxon>
        <taxon>Pseudomonadati</taxon>
        <taxon>Pseudomonadota</taxon>
        <taxon>Alphaproteobacteria</taxon>
        <taxon>Kordiimonadales</taxon>
        <taxon>Kordiimonadaceae</taxon>
        <taxon>Kordiimonas</taxon>
    </lineage>
</organism>
<dbReference type="EMBL" id="JBHRSL010000004">
    <property type="protein sequence ID" value="MFC3051644.1"/>
    <property type="molecule type" value="Genomic_DNA"/>
</dbReference>
<evidence type="ECO:0000313" key="2">
    <source>
        <dbReference type="EMBL" id="MFC3051644.1"/>
    </source>
</evidence>